<keyword evidence="2" id="KW-1185">Reference proteome</keyword>
<proteinExistence type="predicted"/>
<organism evidence="1 2">
    <name type="scientific">Paenibacillus turicensis</name>
    <dbReference type="NCBI Taxonomy" id="160487"/>
    <lineage>
        <taxon>Bacteria</taxon>
        <taxon>Bacillati</taxon>
        <taxon>Bacillota</taxon>
        <taxon>Bacilli</taxon>
        <taxon>Bacillales</taxon>
        <taxon>Paenibacillaceae</taxon>
        <taxon>Paenibacillus</taxon>
    </lineage>
</organism>
<accession>A0ABS4FN98</accession>
<evidence type="ECO:0008006" key="3">
    <source>
        <dbReference type="Google" id="ProtNLM"/>
    </source>
</evidence>
<dbReference type="EMBL" id="JAGGKG010000002">
    <property type="protein sequence ID" value="MBP1904053.1"/>
    <property type="molecule type" value="Genomic_DNA"/>
</dbReference>
<comment type="caution">
    <text evidence="1">The sequence shown here is derived from an EMBL/GenBank/DDBJ whole genome shotgun (WGS) entry which is preliminary data.</text>
</comment>
<protein>
    <recommendedName>
        <fullName evidence="3">Alpha/beta hydrolase</fullName>
    </recommendedName>
</protein>
<name>A0ABS4FN98_9BACL</name>
<evidence type="ECO:0000313" key="2">
    <source>
        <dbReference type="Proteomes" id="UP001519272"/>
    </source>
</evidence>
<reference evidence="1 2" key="1">
    <citation type="submission" date="2021-03" db="EMBL/GenBank/DDBJ databases">
        <title>Genomic Encyclopedia of Type Strains, Phase IV (KMG-IV): sequencing the most valuable type-strain genomes for metagenomic binning, comparative biology and taxonomic classification.</title>
        <authorList>
            <person name="Goeker M."/>
        </authorList>
    </citation>
    <scope>NUCLEOTIDE SEQUENCE [LARGE SCALE GENOMIC DNA]</scope>
    <source>
        <strain evidence="1 2">DSM 14349</strain>
    </source>
</reference>
<gene>
    <name evidence="1" type="ORF">J2Z32_000670</name>
</gene>
<dbReference type="Proteomes" id="UP001519272">
    <property type="component" value="Unassembled WGS sequence"/>
</dbReference>
<evidence type="ECO:0000313" key="1">
    <source>
        <dbReference type="EMBL" id="MBP1904053.1"/>
    </source>
</evidence>
<sequence length="47" mass="5488">MKKCTGKFSFEVDELEEPYCKPTLMLAGRQDSIVGYRGLWKLIETIY</sequence>
<dbReference type="RefSeq" id="WP_210087729.1">
    <property type="nucleotide sequence ID" value="NZ_JAGGKG010000002.1"/>
</dbReference>